<dbReference type="AlphaFoldDB" id="A0A558GU97"/>
<dbReference type="InterPro" id="IPR003010">
    <property type="entry name" value="C-N_Hydrolase"/>
</dbReference>
<protein>
    <submittedName>
        <fullName evidence="3">Carbon-nitrogen hydrolase family protein</fullName>
    </submittedName>
</protein>
<evidence type="ECO:0000259" key="2">
    <source>
        <dbReference type="PROSITE" id="PS50263"/>
    </source>
</evidence>
<reference evidence="3 4" key="1">
    <citation type="submission" date="2019-07" db="EMBL/GenBank/DDBJ databases">
        <title>Diversity of Bacteria from Kongsfjorden, Arctic.</title>
        <authorList>
            <person name="Yu Y."/>
        </authorList>
    </citation>
    <scope>NUCLEOTIDE SEQUENCE [LARGE SCALE GENOMIC DNA]</scope>
    <source>
        <strain evidence="3 4">SM1928</strain>
    </source>
</reference>
<dbReference type="PANTHER" id="PTHR43674:SF2">
    <property type="entry name" value="BETA-UREIDOPROPIONASE"/>
    <property type="match status" value="1"/>
</dbReference>
<dbReference type="GO" id="GO:0050126">
    <property type="term" value="F:N-carbamoylputrescine amidase activity"/>
    <property type="evidence" value="ECO:0007669"/>
    <property type="project" value="TreeGrafter"/>
</dbReference>
<accession>A0A558GU97</accession>
<organism evidence="3 4">
    <name type="scientific">Paenarthrobacter nitroguajacolicus</name>
    <name type="common">Arthrobacter nitroguajacolicus</name>
    <dbReference type="NCBI Taxonomy" id="211146"/>
    <lineage>
        <taxon>Bacteria</taxon>
        <taxon>Bacillati</taxon>
        <taxon>Actinomycetota</taxon>
        <taxon>Actinomycetes</taxon>
        <taxon>Micrococcales</taxon>
        <taxon>Micrococcaceae</taxon>
        <taxon>Paenarthrobacter</taxon>
    </lineage>
</organism>
<dbReference type="EMBL" id="VNFK01000014">
    <property type="protein sequence ID" value="TVU60464.1"/>
    <property type="molecule type" value="Genomic_DNA"/>
</dbReference>
<evidence type="ECO:0000313" key="3">
    <source>
        <dbReference type="EMBL" id="TVU60464.1"/>
    </source>
</evidence>
<sequence length="259" mass="26819">MAAVVQYQALTAGAGEETVAANVEAHVDLVERAQSEGSRLVLFPELSLTGYELNTLTTSGTAGSTGPWLNAHDPRLQPLQEACARTKTTAIVGAAWREADSTPRLASLVVGPGGSVRPIFKTHLHGAERKIFVPGNGPGMVTVDGWRIALAVCADAAHPAHAAAASEAKADVYAVSALYTLGEELRLGLHMGARSMDHRIFGLLANLGGKTPLGASCGLSGAWGPDGASLAQVKGVGTETVVAKLEWSGLHRFRRGAGE</sequence>
<evidence type="ECO:0000256" key="1">
    <source>
        <dbReference type="ARBA" id="ARBA00022801"/>
    </source>
</evidence>
<evidence type="ECO:0000313" key="4">
    <source>
        <dbReference type="Proteomes" id="UP000316500"/>
    </source>
</evidence>
<dbReference type="Pfam" id="PF00795">
    <property type="entry name" value="CN_hydrolase"/>
    <property type="match status" value="1"/>
</dbReference>
<proteinExistence type="predicted"/>
<dbReference type="Gene3D" id="3.60.110.10">
    <property type="entry name" value="Carbon-nitrogen hydrolase"/>
    <property type="match status" value="1"/>
</dbReference>
<dbReference type="PANTHER" id="PTHR43674">
    <property type="entry name" value="NITRILASE C965.09-RELATED"/>
    <property type="match status" value="1"/>
</dbReference>
<dbReference type="InterPro" id="IPR036526">
    <property type="entry name" value="C-N_Hydrolase_sf"/>
</dbReference>
<gene>
    <name evidence="3" type="ORF">FQP90_16670</name>
</gene>
<feature type="domain" description="CN hydrolase" evidence="2">
    <location>
        <begin position="1"/>
        <end position="247"/>
    </location>
</feature>
<name>A0A558GU97_PAENT</name>
<keyword evidence="1 3" id="KW-0378">Hydrolase</keyword>
<dbReference type="GO" id="GO:0033388">
    <property type="term" value="P:putrescine biosynthetic process from arginine"/>
    <property type="evidence" value="ECO:0007669"/>
    <property type="project" value="TreeGrafter"/>
</dbReference>
<dbReference type="Proteomes" id="UP000316500">
    <property type="component" value="Unassembled WGS sequence"/>
</dbReference>
<dbReference type="InterPro" id="IPR050345">
    <property type="entry name" value="Aliph_Amidase/BUP"/>
</dbReference>
<dbReference type="CDD" id="cd07197">
    <property type="entry name" value="nitrilase"/>
    <property type="match status" value="1"/>
</dbReference>
<dbReference type="OrthoDB" id="9811121at2"/>
<dbReference type="SUPFAM" id="SSF56317">
    <property type="entry name" value="Carbon-nitrogen hydrolase"/>
    <property type="match status" value="1"/>
</dbReference>
<comment type="caution">
    <text evidence="3">The sequence shown here is derived from an EMBL/GenBank/DDBJ whole genome shotgun (WGS) entry which is preliminary data.</text>
</comment>
<dbReference type="PROSITE" id="PS50263">
    <property type="entry name" value="CN_HYDROLASE"/>
    <property type="match status" value="1"/>
</dbReference>